<keyword evidence="9" id="KW-1185">Reference proteome</keyword>
<comment type="subunit">
    <text evidence="2 5">Homopentamer.</text>
</comment>
<evidence type="ECO:0000256" key="4">
    <source>
        <dbReference type="ARBA" id="ARBA00023143"/>
    </source>
</evidence>
<feature type="domain" description="Flagellar hook-associated protein 2 N-terminal" evidence="6">
    <location>
        <begin position="6"/>
        <end position="116"/>
    </location>
</feature>
<protein>
    <recommendedName>
        <fullName evidence="5">Flagellar hook-associated protein 2</fullName>
        <shortName evidence="5">HAP2</shortName>
    </recommendedName>
    <alternativeName>
        <fullName evidence="5">Flagellar cap protein</fullName>
    </alternativeName>
</protein>
<dbReference type="InterPro" id="IPR003481">
    <property type="entry name" value="FliD_N"/>
</dbReference>
<dbReference type="InterPro" id="IPR040026">
    <property type="entry name" value="FliD"/>
</dbReference>
<dbReference type="InterPro" id="IPR010809">
    <property type="entry name" value="FliD_C"/>
</dbReference>
<comment type="subcellular location">
    <subcellularLocation>
        <location evidence="5">Secreted</location>
    </subcellularLocation>
    <subcellularLocation>
        <location evidence="5">Bacterial flagellum</location>
    </subcellularLocation>
</comment>
<dbReference type="EMBL" id="FRAJ01000010">
    <property type="protein sequence ID" value="SHK14799.1"/>
    <property type="molecule type" value="Genomic_DNA"/>
</dbReference>
<dbReference type="STRING" id="1121266.SAMN02745883_01378"/>
<keyword evidence="8" id="KW-0282">Flagellum</keyword>
<evidence type="ECO:0000259" key="7">
    <source>
        <dbReference type="Pfam" id="PF07195"/>
    </source>
</evidence>
<evidence type="ECO:0000256" key="2">
    <source>
        <dbReference type="ARBA" id="ARBA00011255"/>
    </source>
</evidence>
<dbReference type="GO" id="GO:0005576">
    <property type="term" value="C:extracellular region"/>
    <property type="evidence" value="ECO:0007669"/>
    <property type="project" value="UniProtKB-SubCell"/>
</dbReference>
<evidence type="ECO:0000256" key="3">
    <source>
        <dbReference type="ARBA" id="ARBA00023054"/>
    </source>
</evidence>
<dbReference type="PANTHER" id="PTHR30288:SF0">
    <property type="entry name" value="FLAGELLAR HOOK-ASSOCIATED PROTEIN 2"/>
    <property type="match status" value="1"/>
</dbReference>
<organism evidence="8 9">
    <name type="scientific">Caminicella sporogenes DSM 14501</name>
    <dbReference type="NCBI Taxonomy" id="1121266"/>
    <lineage>
        <taxon>Bacteria</taxon>
        <taxon>Bacillati</taxon>
        <taxon>Bacillota</taxon>
        <taxon>Clostridia</taxon>
        <taxon>Peptostreptococcales</taxon>
        <taxon>Caminicellaceae</taxon>
        <taxon>Caminicella</taxon>
    </lineage>
</organism>
<keyword evidence="3" id="KW-0175">Coiled coil</keyword>
<dbReference type="GO" id="GO:0071973">
    <property type="term" value="P:bacterial-type flagellum-dependent cell motility"/>
    <property type="evidence" value="ECO:0007669"/>
    <property type="project" value="TreeGrafter"/>
</dbReference>
<dbReference type="GO" id="GO:0007155">
    <property type="term" value="P:cell adhesion"/>
    <property type="evidence" value="ECO:0007669"/>
    <property type="project" value="InterPro"/>
</dbReference>
<name>A0A1M6Q3H0_9FIRM</name>
<feature type="domain" description="Flagellar hook-associated protein 2 C-terminal" evidence="7">
    <location>
        <begin position="263"/>
        <end position="539"/>
    </location>
</feature>
<sequence length="551" mass="61417">MFGFGSGMDIDKMVSDLMKAERARTVDKLEKEKQIITWKQEIYQDINRDIAKFIIDSRDKFDLSGKLTTGGTYVKSYENMDWVKQATSSNESVLTASATAKALDGSYKINITQLAKGVSKNSTADISVDGMDEHDKLCDQFSNLSSNDILSFTITTTDENGNEKSQSFTFNSVKDYTLDDIITKINNSDLDITVSYDSNFDRVFINSTATGANVSLKIVDKSSISSANADHFFSDILKINIDDASGTKVEGQDLKFTLGEGSDATTLTYNSNTFSINGINITANGVGESTITVKTDVDGVYEKIKEFVESYNKLIDSIDAKLSEKVYRDYKPLTDEERKALTEDQIKKWEEMAKSGLLKNDSILEKVLYDARKALYETVQNIGGTFKHLTDIGIDTGTYSEKGKLFIDEAKLKQAISNDANGVMELLFKESDSSDEETKYNESGLITRLFDSMTDNMKKIIEKAGPGNDSSLLKQVKSNILVDFTIGSSYRSGSISFLQEDILDITKEIYKEEDRLKDLEDMYYKKFTAMETALAQMNNQSSWLASQLGGM</sequence>
<dbReference type="AlphaFoldDB" id="A0A1M6Q3H0"/>
<proteinExistence type="inferred from homology"/>
<reference evidence="8 9" key="1">
    <citation type="submission" date="2016-11" db="EMBL/GenBank/DDBJ databases">
        <authorList>
            <person name="Jaros S."/>
            <person name="Januszkiewicz K."/>
            <person name="Wedrychowicz H."/>
        </authorList>
    </citation>
    <scope>NUCLEOTIDE SEQUENCE [LARGE SCALE GENOMIC DNA]</scope>
    <source>
        <strain evidence="8 9">DSM 14501</strain>
    </source>
</reference>
<evidence type="ECO:0000256" key="5">
    <source>
        <dbReference type="RuleBase" id="RU362066"/>
    </source>
</evidence>
<evidence type="ECO:0000313" key="8">
    <source>
        <dbReference type="EMBL" id="SHK14799.1"/>
    </source>
</evidence>
<dbReference type="Pfam" id="PF07195">
    <property type="entry name" value="FliD_C"/>
    <property type="match status" value="1"/>
</dbReference>
<gene>
    <name evidence="8" type="ORF">SAMN02745883_01378</name>
</gene>
<accession>A0A1M6Q3H0</accession>
<dbReference type="Proteomes" id="UP000184082">
    <property type="component" value="Unassembled WGS sequence"/>
</dbReference>
<keyword evidence="8" id="KW-0969">Cilium</keyword>
<evidence type="ECO:0000256" key="1">
    <source>
        <dbReference type="ARBA" id="ARBA00009764"/>
    </source>
</evidence>
<comment type="function">
    <text evidence="5">Required for morphogenesis and for the elongation of the flagellar filament by facilitating polymerization of the flagellin monomers at the tip of growing filament. Forms a capping structure, which prevents flagellin subunits (transported through the central channel of the flagellum) from leaking out without polymerization at the distal end.</text>
</comment>
<keyword evidence="4 5" id="KW-0975">Bacterial flagellum</keyword>
<evidence type="ECO:0000259" key="6">
    <source>
        <dbReference type="Pfam" id="PF02465"/>
    </source>
</evidence>
<comment type="similarity">
    <text evidence="1 5">Belongs to the FliD family.</text>
</comment>
<dbReference type="GO" id="GO:0009424">
    <property type="term" value="C:bacterial-type flagellum hook"/>
    <property type="evidence" value="ECO:0007669"/>
    <property type="project" value="UniProtKB-UniRule"/>
</dbReference>
<keyword evidence="5" id="KW-0964">Secreted</keyword>
<dbReference type="Pfam" id="PF02465">
    <property type="entry name" value="FliD_N"/>
    <property type="match status" value="1"/>
</dbReference>
<dbReference type="GO" id="GO:0009421">
    <property type="term" value="C:bacterial-type flagellum filament cap"/>
    <property type="evidence" value="ECO:0007669"/>
    <property type="project" value="InterPro"/>
</dbReference>
<evidence type="ECO:0000313" key="9">
    <source>
        <dbReference type="Proteomes" id="UP000184082"/>
    </source>
</evidence>
<dbReference type="PANTHER" id="PTHR30288">
    <property type="entry name" value="FLAGELLAR CAP/ASSEMBLY PROTEIN FLID"/>
    <property type="match status" value="1"/>
</dbReference>
<keyword evidence="8" id="KW-0966">Cell projection</keyword>